<dbReference type="SUPFAM" id="SSF52087">
    <property type="entry name" value="CRAL/TRIO domain"/>
    <property type="match status" value="1"/>
</dbReference>
<proteinExistence type="predicted"/>
<reference evidence="2" key="1">
    <citation type="submission" date="2025-08" db="UniProtKB">
        <authorList>
            <consortium name="RefSeq"/>
        </authorList>
    </citation>
    <scope>IDENTIFICATION</scope>
</reference>
<dbReference type="RefSeq" id="XP_021112863.1">
    <property type="nucleotide sequence ID" value="XM_021257204.1"/>
</dbReference>
<dbReference type="InterPro" id="IPR036865">
    <property type="entry name" value="CRAL-TRIO_dom_sf"/>
</dbReference>
<dbReference type="GO" id="GO:0005737">
    <property type="term" value="C:cytoplasm"/>
    <property type="evidence" value="ECO:0007669"/>
    <property type="project" value="TreeGrafter"/>
</dbReference>
<evidence type="ECO:0000313" key="1">
    <source>
        <dbReference type="Proteomes" id="UP000694906"/>
    </source>
</evidence>
<organism evidence="1 2">
    <name type="scientific">Heterocephalus glaber</name>
    <name type="common">Naked mole rat</name>
    <dbReference type="NCBI Taxonomy" id="10181"/>
    <lineage>
        <taxon>Eukaryota</taxon>
        <taxon>Metazoa</taxon>
        <taxon>Chordata</taxon>
        <taxon>Craniata</taxon>
        <taxon>Vertebrata</taxon>
        <taxon>Euteleostomi</taxon>
        <taxon>Mammalia</taxon>
        <taxon>Eutheria</taxon>
        <taxon>Euarchontoglires</taxon>
        <taxon>Glires</taxon>
        <taxon>Rodentia</taxon>
        <taxon>Hystricomorpha</taxon>
        <taxon>Bathyergidae</taxon>
        <taxon>Heterocephalus</taxon>
    </lineage>
</organism>
<dbReference type="GeneID" id="110348863"/>
<gene>
    <name evidence="2" type="primary">LOC110348863</name>
</gene>
<dbReference type="PANTHER" id="PTHR23324">
    <property type="entry name" value="SEC14 RELATED PROTEIN"/>
    <property type="match status" value="1"/>
</dbReference>
<name>A0AAX6SW06_HETGA</name>
<dbReference type="InterPro" id="IPR051064">
    <property type="entry name" value="SEC14/CRAL-TRIO_domain"/>
</dbReference>
<keyword evidence="1" id="KW-1185">Reference proteome</keyword>
<dbReference type="Gene3D" id="3.40.525.10">
    <property type="entry name" value="CRAL-TRIO lipid binding domain"/>
    <property type="match status" value="1"/>
</dbReference>
<protein>
    <submittedName>
        <fullName evidence="2">SEC14-like protein 6</fullName>
    </submittedName>
</protein>
<dbReference type="Proteomes" id="UP000694906">
    <property type="component" value="Unplaced"/>
</dbReference>
<dbReference type="PANTHER" id="PTHR23324:SF41">
    <property type="entry name" value="SEC14-LIKE PROTEIN 6-RELATED"/>
    <property type="match status" value="1"/>
</dbReference>
<accession>A0AAX6SW06</accession>
<sequence length="133" mass="15013">MILQSQPCPLVAAWSFDLQKSEDVLRKHVEFRKQQDLDNIISWQLLEVLMLYGANGICGQDYEGSPVCYHIIRGLGLKGFLRSISKQELLGSKHQSCELLLCQCEQQTQKVGTRVPRLPSYTLTAALQHCAPL</sequence>
<evidence type="ECO:0000313" key="2">
    <source>
        <dbReference type="RefSeq" id="XP_021112863.1"/>
    </source>
</evidence>
<dbReference type="AlphaFoldDB" id="A0AAX6SW06"/>